<dbReference type="AlphaFoldDB" id="A0A426ZEZ9"/>
<protein>
    <submittedName>
        <fullName evidence="1">Uncharacterized protein</fullName>
    </submittedName>
</protein>
<proteinExistence type="predicted"/>
<gene>
    <name evidence="1" type="ORF">B296_00026840</name>
</gene>
<comment type="caution">
    <text evidence="1">The sequence shown here is derived from an EMBL/GenBank/DDBJ whole genome shotgun (WGS) entry which is preliminary data.</text>
</comment>
<organism evidence="1 2">
    <name type="scientific">Ensete ventricosum</name>
    <name type="common">Abyssinian banana</name>
    <name type="synonym">Musa ensete</name>
    <dbReference type="NCBI Taxonomy" id="4639"/>
    <lineage>
        <taxon>Eukaryota</taxon>
        <taxon>Viridiplantae</taxon>
        <taxon>Streptophyta</taxon>
        <taxon>Embryophyta</taxon>
        <taxon>Tracheophyta</taxon>
        <taxon>Spermatophyta</taxon>
        <taxon>Magnoliopsida</taxon>
        <taxon>Liliopsida</taxon>
        <taxon>Zingiberales</taxon>
        <taxon>Musaceae</taxon>
        <taxon>Ensete</taxon>
    </lineage>
</organism>
<sequence>MEVLAISVCCSATFPRGQKDARGEVMGLHHRVAARSRVTLPRAIPPMVLLESSIVAALVAALAKVEIGKQDSEVPEGFEEELVEKSPTTLDYIWGIYTCGTEEDNTEMFNGCCAFG</sequence>
<name>A0A426ZEZ9_ENSVE</name>
<accession>A0A426ZEZ9</accession>
<dbReference type="EMBL" id="AMZH03006938">
    <property type="protein sequence ID" value="RRT62546.1"/>
    <property type="molecule type" value="Genomic_DNA"/>
</dbReference>
<dbReference type="Proteomes" id="UP000287651">
    <property type="component" value="Unassembled WGS sequence"/>
</dbReference>
<reference evidence="1 2" key="1">
    <citation type="journal article" date="2014" name="Agronomy (Basel)">
        <title>A Draft Genome Sequence for Ensete ventricosum, the Drought-Tolerant Tree Against Hunger.</title>
        <authorList>
            <person name="Harrison J."/>
            <person name="Moore K.A."/>
            <person name="Paszkiewicz K."/>
            <person name="Jones T."/>
            <person name="Grant M."/>
            <person name="Ambacheew D."/>
            <person name="Muzemil S."/>
            <person name="Studholme D.J."/>
        </authorList>
    </citation>
    <scope>NUCLEOTIDE SEQUENCE [LARGE SCALE GENOMIC DNA]</scope>
</reference>
<evidence type="ECO:0000313" key="1">
    <source>
        <dbReference type="EMBL" id="RRT62546.1"/>
    </source>
</evidence>
<evidence type="ECO:0000313" key="2">
    <source>
        <dbReference type="Proteomes" id="UP000287651"/>
    </source>
</evidence>